<evidence type="ECO:0000256" key="2">
    <source>
        <dbReference type="ARBA" id="ARBA00012587"/>
    </source>
</evidence>
<dbReference type="InterPro" id="IPR026044">
    <property type="entry name" value="MltA"/>
</dbReference>
<dbReference type="GO" id="GO:0008933">
    <property type="term" value="F:peptidoglycan lytic transglycosylase activity"/>
    <property type="evidence" value="ECO:0007669"/>
    <property type="project" value="TreeGrafter"/>
</dbReference>
<dbReference type="Gene3D" id="2.40.240.50">
    <property type="entry name" value="Barwin-like endoglucanases"/>
    <property type="match status" value="1"/>
</dbReference>
<dbReference type="AlphaFoldDB" id="A0A2V1JVV6"/>
<evidence type="ECO:0000313" key="8">
    <source>
        <dbReference type="EMBL" id="PWF21094.1"/>
    </source>
</evidence>
<feature type="compositionally biased region" description="Low complexity" evidence="6">
    <location>
        <begin position="33"/>
        <end position="51"/>
    </location>
</feature>
<dbReference type="InterPro" id="IPR010611">
    <property type="entry name" value="3D_dom"/>
</dbReference>
<feature type="domain" description="Lytic transglycosylase MltA" evidence="7">
    <location>
        <begin position="174"/>
        <end position="333"/>
    </location>
</feature>
<comment type="catalytic activity">
    <reaction evidence="1">
        <text>Exolytic cleavage of the (1-&gt;4)-beta-glycosidic linkage between N-acetylmuramic acid (MurNAc) and N-acetylglucosamine (GlcNAc) residues in peptidoglycan, from either the reducing or the non-reducing ends of the peptidoglycan chains, with concomitant formation of a 1,6-anhydrobond in the MurNAc residue.</text>
        <dbReference type="EC" id="4.2.2.n1"/>
    </reaction>
</comment>
<dbReference type="SUPFAM" id="SSF50685">
    <property type="entry name" value="Barwin-like endoglucanases"/>
    <property type="match status" value="1"/>
</dbReference>
<evidence type="ECO:0000313" key="9">
    <source>
        <dbReference type="Proteomes" id="UP000245212"/>
    </source>
</evidence>
<dbReference type="Gene3D" id="2.40.40.10">
    <property type="entry name" value="RlpA-like domain"/>
    <property type="match status" value="1"/>
</dbReference>
<dbReference type="SMART" id="SM00925">
    <property type="entry name" value="MltA"/>
    <property type="match status" value="1"/>
</dbReference>
<name>A0A2V1JVV6_9BURK</name>
<dbReference type="PANTHER" id="PTHR30124">
    <property type="entry name" value="MEMBRANE-BOUND LYTIC MUREIN TRANSGLYCOSYLASE A"/>
    <property type="match status" value="1"/>
</dbReference>
<protein>
    <recommendedName>
        <fullName evidence="2">peptidoglycan lytic exotransglycosylase</fullName>
        <ecNumber evidence="2">4.2.2.n1</ecNumber>
    </recommendedName>
    <alternativeName>
        <fullName evidence="5">Murein hydrolase A</fullName>
    </alternativeName>
</protein>
<dbReference type="EC" id="4.2.2.n1" evidence="2"/>
<dbReference type="InterPro" id="IPR005300">
    <property type="entry name" value="MltA_B"/>
</dbReference>
<dbReference type="Proteomes" id="UP000245212">
    <property type="component" value="Unassembled WGS sequence"/>
</dbReference>
<dbReference type="EMBL" id="QETA01000009">
    <property type="protein sequence ID" value="PWF21094.1"/>
    <property type="molecule type" value="Genomic_DNA"/>
</dbReference>
<evidence type="ECO:0000256" key="6">
    <source>
        <dbReference type="SAM" id="MobiDB-lite"/>
    </source>
</evidence>
<proteinExistence type="predicted"/>
<dbReference type="GO" id="GO:0009254">
    <property type="term" value="P:peptidoglycan turnover"/>
    <property type="evidence" value="ECO:0007669"/>
    <property type="project" value="InterPro"/>
</dbReference>
<dbReference type="CDD" id="cd14668">
    <property type="entry name" value="mlta_B"/>
    <property type="match status" value="1"/>
</dbReference>
<dbReference type="GO" id="GO:0004553">
    <property type="term" value="F:hydrolase activity, hydrolyzing O-glycosyl compounds"/>
    <property type="evidence" value="ECO:0007669"/>
    <property type="project" value="InterPro"/>
</dbReference>
<dbReference type="PANTHER" id="PTHR30124:SF0">
    <property type="entry name" value="MEMBRANE-BOUND LYTIC MUREIN TRANSGLYCOSYLASE A"/>
    <property type="match status" value="1"/>
</dbReference>
<accession>A0A2V1JVV6</accession>
<dbReference type="GO" id="GO:0071555">
    <property type="term" value="P:cell wall organization"/>
    <property type="evidence" value="ECO:0007669"/>
    <property type="project" value="UniProtKB-KW"/>
</dbReference>
<gene>
    <name evidence="8" type="ORF">DD235_16245</name>
</gene>
<dbReference type="GO" id="GO:0019867">
    <property type="term" value="C:outer membrane"/>
    <property type="evidence" value="ECO:0007669"/>
    <property type="project" value="InterPro"/>
</dbReference>
<keyword evidence="4" id="KW-0961">Cell wall biogenesis/degradation</keyword>
<organism evidence="8 9">
    <name type="scientific">Corticimicrobacter populi</name>
    <dbReference type="NCBI Taxonomy" id="2175229"/>
    <lineage>
        <taxon>Bacteria</taxon>
        <taxon>Pseudomonadati</taxon>
        <taxon>Pseudomonadota</taxon>
        <taxon>Betaproteobacteria</taxon>
        <taxon>Burkholderiales</taxon>
        <taxon>Alcaligenaceae</taxon>
        <taxon>Corticimicrobacter</taxon>
    </lineage>
</organism>
<dbReference type="Pfam" id="PF03562">
    <property type="entry name" value="MltA"/>
    <property type="match status" value="1"/>
</dbReference>
<evidence type="ECO:0000256" key="3">
    <source>
        <dbReference type="ARBA" id="ARBA00023239"/>
    </source>
</evidence>
<feature type="compositionally biased region" description="Polar residues" evidence="6">
    <location>
        <begin position="21"/>
        <end position="31"/>
    </location>
</feature>
<dbReference type="CDD" id="cd14485">
    <property type="entry name" value="mltA_like_LT_A"/>
    <property type="match status" value="1"/>
</dbReference>
<dbReference type="Pfam" id="PF06725">
    <property type="entry name" value="3D"/>
    <property type="match status" value="1"/>
</dbReference>
<dbReference type="RefSeq" id="WP_109063188.1">
    <property type="nucleotide sequence ID" value="NZ_QETA01000009.1"/>
</dbReference>
<evidence type="ECO:0000256" key="4">
    <source>
        <dbReference type="ARBA" id="ARBA00023316"/>
    </source>
</evidence>
<dbReference type="PIRSF" id="PIRSF019422">
    <property type="entry name" value="MltA"/>
    <property type="match status" value="1"/>
</dbReference>
<reference evidence="9" key="1">
    <citation type="submission" date="2018-05" db="EMBL/GenBank/DDBJ databases">
        <authorList>
            <person name="Li Y."/>
        </authorList>
    </citation>
    <scope>NUCLEOTIDE SEQUENCE [LARGE SCALE GENOMIC DNA]</scope>
    <source>
        <strain evidence="9">3d-2-2</strain>
    </source>
</reference>
<keyword evidence="9" id="KW-1185">Reference proteome</keyword>
<evidence type="ECO:0000256" key="1">
    <source>
        <dbReference type="ARBA" id="ARBA00001420"/>
    </source>
</evidence>
<comment type="caution">
    <text evidence="8">The sequence shown here is derived from an EMBL/GenBank/DDBJ whole genome shotgun (WGS) entry which is preliminary data.</text>
</comment>
<evidence type="ECO:0000259" key="7">
    <source>
        <dbReference type="SMART" id="SM00925"/>
    </source>
</evidence>
<dbReference type="PROSITE" id="PS51257">
    <property type="entry name" value="PROKAR_LIPOPROTEIN"/>
    <property type="match status" value="1"/>
</dbReference>
<dbReference type="GO" id="GO:0009253">
    <property type="term" value="P:peptidoglycan catabolic process"/>
    <property type="evidence" value="ECO:0007669"/>
    <property type="project" value="TreeGrafter"/>
</dbReference>
<sequence>MKRLATLSMVGWLTACTTVSYGPSQPGSPATDSGGTVATSPSTATPAPGSVLSVPTQPLPDSPARNLAGRFVAADWSEMPGWQADELEQVWQAFLLNCQGLMRPISGGLTLPARATPPVWQPVCAAAQRQAQQPGAASTAQVRAFLQQHLRPWRLHDAGGKVATNTVTGYYEPLVVASRQRGGQFQWPLYAVPDDLLTIDLGGLYPELAGKRVRGKLDGNRVIPYDTRVQLQSAGRQPAAIVWVNDPVDAAFLQIQGSGRAYLADGPGAGSTIRLAYANHNGQPFQSIGRWLIQKGELTAGQASMQGIRAWARDNPHRVEEMLSVNPAVVFFREEAIADEAAGPKGAYSLPLTERRSIAVDTQFVPLGTPVFLSTTWPGDARPLNRLVFAQDTGAAIKGAARADFYWGYGEEAGNIAGRMKQNGRMWVLWPRAAGTPSAR</sequence>
<keyword evidence="3" id="KW-0456">Lyase</keyword>
<dbReference type="InterPro" id="IPR036908">
    <property type="entry name" value="RlpA-like_sf"/>
</dbReference>
<feature type="region of interest" description="Disordered" evidence="6">
    <location>
        <begin position="21"/>
        <end position="51"/>
    </location>
</feature>
<evidence type="ECO:0000256" key="5">
    <source>
        <dbReference type="ARBA" id="ARBA00030918"/>
    </source>
</evidence>